<name>A0A8H6ZDQ7_9AGAR</name>
<feature type="transmembrane region" description="Helical" evidence="1">
    <location>
        <begin position="96"/>
        <end position="117"/>
    </location>
</feature>
<protein>
    <submittedName>
        <fullName evidence="2">Uncharacterized protein</fullName>
    </submittedName>
</protein>
<feature type="transmembrane region" description="Helical" evidence="1">
    <location>
        <begin position="257"/>
        <end position="274"/>
    </location>
</feature>
<keyword evidence="3" id="KW-1185">Reference proteome</keyword>
<evidence type="ECO:0000313" key="2">
    <source>
        <dbReference type="EMBL" id="KAF7373775.1"/>
    </source>
</evidence>
<dbReference type="EMBL" id="JACAZH010000003">
    <property type="protein sequence ID" value="KAF7373775.1"/>
    <property type="molecule type" value="Genomic_DNA"/>
</dbReference>
<evidence type="ECO:0000313" key="3">
    <source>
        <dbReference type="Proteomes" id="UP000623467"/>
    </source>
</evidence>
<feature type="transmembrane region" description="Helical" evidence="1">
    <location>
        <begin position="37"/>
        <end position="57"/>
    </location>
</feature>
<accession>A0A8H6ZDQ7</accession>
<feature type="transmembrane region" description="Helical" evidence="1">
    <location>
        <begin position="69"/>
        <end position="90"/>
    </location>
</feature>
<sequence length="358" mass="39451">MTTSLMANTTNLLNPSTPLAFLPPALADEVERLRYVFAATLGAYVWDIGLNLGNDYALLFKHRIRFPTVVYFLSRAFTLAYILASFFFLVKNCTALALGYSICLILTQTATAMLFFLRVTAIWHPSKVAFAVFSILWIAVLGAGIAIPLGIRGGHVGTTTQCINTTLPAHTNLSVIMPLLNDTAIFLAINYRILAHTIVADSLLARLRIFFGGAGLSKLSQALLRSGQHFYFVAVAVQITVLVFLKLPRLISTYPEMFSIPALALVNAMACLVFRRIKLGLISPDGISQLSMAGLSEDFHATANPRSLSLPSRRTDPTTTGSRWNTTFPWDVRVQMEIDKFEDRVDANQEIFKPTTLA</sequence>
<organism evidence="2 3">
    <name type="scientific">Mycena sanguinolenta</name>
    <dbReference type="NCBI Taxonomy" id="230812"/>
    <lineage>
        <taxon>Eukaryota</taxon>
        <taxon>Fungi</taxon>
        <taxon>Dikarya</taxon>
        <taxon>Basidiomycota</taxon>
        <taxon>Agaricomycotina</taxon>
        <taxon>Agaricomycetes</taxon>
        <taxon>Agaricomycetidae</taxon>
        <taxon>Agaricales</taxon>
        <taxon>Marasmiineae</taxon>
        <taxon>Mycenaceae</taxon>
        <taxon>Mycena</taxon>
    </lineage>
</organism>
<dbReference type="Proteomes" id="UP000623467">
    <property type="component" value="Unassembled WGS sequence"/>
</dbReference>
<dbReference type="AlphaFoldDB" id="A0A8H6ZDQ7"/>
<keyword evidence="1" id="KW-0812">Transmembrane</keyword>
<reference evidence="2" key="1">
    <citation type="submission" date="2020-05" db="EMBL/GenBank/DDBJ databases">
        <title>Mycena genomes resolve the evolution of fungal bioluminescence.</title>
        <authorList>
            <person name="Tsai I.J."/>
        </authorList>
    </citation>
    <scope>NUCLEOTIDE SEQUENCE</scope>
    <source>
        <strain evidence="2">160909Yilan</strain>
    </source>
</reference>
<evidence type="ECO:0000256" key="1">
    <source>
        <dbReference type="SAM" id="Phobius"/>
    </source>
</evidence>
<keyword evidence="1" id="KW-0472">Membrane</keyword>
<keyword evidence="1" id="KW-1133">Transmembrane helix</keyword>
<feature type="transmembrane region" description="Helical" evidence="1">
    <location>
        <begin position="129"/>
        <end position="151"/>
    </location>
</feature>
<gene>
    <name evidence="2" type="ORF">MSAN_00589200</name>
</gene>
<proteinExistence type="predicted"/>
<feature type="transmembrane region" description="Helical" evidence="1">
    <location>
        <begin position="230"/>
        <end position="251"/>
    </location>
</feature>
<dbReference type="OrthoDB" id="3038990at2759"/>
<comment type="caution">
    <text evidence="2">The sequence shown here is derived from an EMBL/GenBank/DDBJ whole genome shotgun (WGS) entry which is preliminary data.</text>
</comment>